<keyword evidence="8" id="KW-1185">Reference proteome</keyword>
<evidence type="ECO:0000256" key="1">
    <source>
        <dbReference type="PIRSR" id="PIRSR640255-1"/>
    </source>
</evidence>
<feature type="region of interest" description="Disordered" evidence="3">
    <location>
        <begin position="76"/>
        <end position="115"/>
    </location>
</feature>
<dbReference type="GO" id="GO:0003676">
    <property type="term" value="F:nucleic acid binding"/>
    <property type="evidence" value="ECO:0007669"/>
    <property type="project" value="InterPro"/>
</dbReference>
<evidence type="ECO:0000256" key="3">
    <source>
        <dbReference type="SAM" id="MobiDB-lite"/>
    </source>
</evidence>
<organism evidence="7 8">
    <name type="scientific">Polyangium fumosum</name>
    <dbReference type="NCBI Taxonomy" id="889272"/>
    <lineage>
        <taxon>Bacteria</taxon>
        <taxon>Pseudomonadati</taxon>
        <taxon>Myxococcota</taxon>
        <taxon>Polyangia</taxon>
        <taxon>Polyangiales</taxon>
        <taxon>Polyangiaceae</taxon>
        <taxon>Polyangium</taxon>
    </lineage>
</organism>
<dbReference type="SMART" id="SM00892">
    <property type="entry name" value="Endonuclease_NS"/>
    <property type="match status" value="1"/>
</dbReference>
<keyword evidence="7" id="KW-0540">Nuclease</keyword>
<feature type="active site" description="Proton acceptor" evidence="1">
    <location>
        <position position="199"/>
    </location>
</feature>
<gene>
    <name evidence="7" type="ORF">E8A74_36060</name>
</gene>
<dbReference type="GO" id="GO:0004519">
    <property type="term" value="F:endonuclease activity"/>
    <property type="evidence" value="ECO:0007669"/>
    <property type="project" value="UniProtKB-KW"/>
</dbReference>
<dbReference type="OrthoDB" id="9811262at2"/>
<feature type="domain" description="ENPP1-3/EXOG-like endonuclease/phosphodiesterase" evidence="5">
    <location>
        <begin position="136"/>
        <end position="343"/>
    </location>
</feature>
<dbReference type="InterPro" id="IPR040255">
    <property type="entry name" value="Non-specific_endonuclease"/>
</dbReference>
<keyword evidence="4" id="KW-0472">Membrane</keyword>
<dbReference type="EMBL" id="SSMQ01000051">
    <property type="protein sequence ID" value="TKC99997.1"/>
    <property type="molecule type" value="Genomic_DNA"/>
</dbReference>
<sequence>MALLERGRLARRSGRSLGAWYSVASETRRDHVSRTASRKRRKAGSLGVFVVALLGGLGALLHACKADRWLDDFASQGSGEGTSRPRPTATLGPSAAPGPKGSPARGGGGKPADASVHLALGVPTDDDSSDDSVMRKPQYALSYNADQNVSNWVSWQINAGWFGDAPRHKGKFMTDPELPSGFYRVTHDDYTGSGYDRGHMVRSEERTRSPEDNKVTFLMTNILPQYHDLNAGPWLRLEEHCEDLGRKQGKQLFVMAGGVLKRGKKASKTIGKGVVVPDTYFKIVVVLEPREGPADVTESTRVIAVLMPNKEGIQDEGWEKYRTTVDEIEKRTGYDFLPAVDEDVQAEIEAKKGE</sequence>
<keyword evidence="7" id="KW-0255">Endonuclease</keyword>
<proteinExistence type="predicted"/>
<protein>
    <submittedName>
        <fullName evidence="7">DNA/RNA non-specific endonuclease</fullName>
    </submittedName>
</protein>
<evidence type="ECO:0000313" key="7">
    <source>
        <dbReference type="EMBL" id="TKC99997.1"/>
    </source>
</evidence>
<dbReference type="PANTHER" id="PTHR13966">
    <property type="entry name" value="ENDONUCLEASE RELATED"/>
    <property type="match status" value="1"/>
</dbReference>
<keyword evidence="4" id="KW-1133">Transmembrane helix</keyword>
<dbReference type="CDD" id="cd00091">
    <property type="entry name" value="NUC"/>
    <property type="match status" value="1"/>
</dbReference>
<feature type="domain" description="DNA/RNA non-specific endonuclease/pyrophosphatase/phosphodiesterase" evidence="6">
    <location>
        <begin position="135"/>
        <end position="343"/>
    </location>
</feature>
<keyword evidence="2" id="KW-0479">Metal-binding</keyword>
<dbReference type="AlphaFoldDB" id="A0A4U1IZ63"/>
<feature type="binding site" evidence="2">
    <location>
        <position position="230"/>
    </location>
    <ligand>
        <name>Mg(2+)</name>
        <dbReference type="ChEBI" id="CHEBI:18420"/>
        <note>catalytic</note>
    </ligand>
</feature>
<dbReference type="Gene3D" id="3.40.570.10">
    <property type="entry name" value="Extracellular Endonuclease, subunit A"/>
    <property type="match status" value="1"/>
</dbReference>
<feature type="transmembrane region" description="Helical" evidence="4">
    <location>
        <begin position="43"/>
        <end position="63"/>
    </location>
</feature>
<accession>A0A4U1IZ63</accession>
<dbReference type="SUPFAM" id="SSF54060">
    <property type="entry name" value="His-Me finger endonucleases"/>
    <property type="match status" value="1"/>
</dbReference>
<dbReference type="InterPro" id="IPR044925">
    <property type="entry name" value="His-Me_finger_sf"/>
</dbReference>
<evidence type="ECO:0000259" key="6">
    <source>
        <dbReference type="SMART" id="SM00892"/>
    </source>
</evidence>
<keyword evidence="7" id="KW-0378">Hydrolase</keyword>
<evidence type="ECO:0000256" key="2">
    <source>
        <dbReference type="PIRSR" id="PIRSR640255-2"/>
    </source>
</evidence>
<dbReference type="InterPro" id="IPR001604">
    <property type="entry name" value="Endo_G_ENPP1-like_dom"/>
</dbReference>
<reference evidence="7 8" key="1">
    <citation type="submission" date="2019-04" db="EMBL/GenBank/DDBJ databases">
        <authorList>
            <person name="Li Y."/>
            <person name="Wang J."/>
        </authorList>
    </citation>
    <scope>NUCLEOTIDE SEQUENCE [LARGE SCALE GENOMIC DNA]</scope>
    <source>
        <strain evidence="7 8">DSM 14668</strain>
    </source>
</reference>
<name>A0A4U1IZ63_9BACT</name>
<evidence type="ECO:0000256" key="4">
    <source>
        <dbReference type="SAM" id="Phobius"/>
    </source>
</evidence>
<dbReference type="GO" id="GO:0016787">
    <property type="term" value="F:hydrolase activity"/>
    <property type="evidence" value="ECO:0007669"/>
    <property type="project" value="InterPro"/>
</dbReference>
<dbReference type="PANTHER" id="PTHR13966:SF5">
    <property type="entry name" value="ENDONUCLEASE G, MITOCHONDRIAL"/>
    <property type="match status" value="1"/>
</dbReference>
<feature type="compositionally biased region" description="Low complexity" evidence="3">
    <location>
        <begin position="92"/>
        <end position="103"/>
    </location>
</feature>
<keyword evidence="4" id="KW-0812">Transmembrane</keyword>
<evidence type="ECO:0000313" key="8">
    <source>
        <dbReference type="Proteomes" id="UP000309215"/>
    </source>
</evidence>
<dbReference type="InterPro" id="IPR020821">
    <property type="entry name" value="ENPP1-3/EXOG-like_nuc-like"/>
</dbReference>
<dbReference type="GO" id="GO:0046872">
    <property type="term" value="F:metal ion binding"/>
    <property type="evidence" value="ECO:0007669"/>
    <property type="project" value="UniProtKB-KW"/>
</dbReference>
<dbReference type="Proteomes" id="UP000309215">
    <property type="component" value="Unassembled WGS sequence"/>
</dbReference>
<dbReference type="Pfam" id="PF01223">
    <property type="entry name" value="Endonuclease_NS"/>
    <property type="match status" value="1"/>
</dbReference>
<dbReference type="SMART" id="SM00477">
    <property type="entry name" value="NUC"/>
    <property type="match status" value="1"/>
</dbReference>
<dbReference type="InterPro" id="IPR044929">
    <property type="entry name" value="DNA/RNA_non-sp_Endonuclease_sf"/>
</dbReference>
<evidence type="ECO:0000259" key="5">
    <source>
        <dbReference type="SMART" id="SM00477"/>
    </source>
</evidence>
<comment type="caution">
    <text evidence="7">The sequence shown here is derived from an EMBL/GenBank/DDBJ whole genome shotgun (WGS) entry which is preliminary data.</text>
</comment>